<feature type="region of interest" description="Disordered" evidence="1">
    <location>
        <begin position="186"/>
        <end position="239"/>
    </location>
</feature>
<feature type="compositionally biased region" description="Low complexity" evidence="1">
    <location>
        <begin position="125"/>
        <end position="137"/>
    </location>
</feature>
<dbReference type="PANTHER" id="PTHR23351:SF3">
    <property type="entry name" value="PROTEIN FOSB"/>
    <property type="match status" value="1"/>
</dbReference>
<dbReference type="Ensembl" id="ENSLCNT00005033786.1">
    <property type="protein sequence ID" value="ENSLCNP00005030274.1"/>
    <property type="gene ID" value="ENSLCNG00005019678.1"/>
</dbReference>
<feature type="compositionally biased region" description="Polar residues" evidence="1">
    <location>
        <begin position="282"/>
        <end position="302"/>
    </location>
</feature>
<dbReference type="SUPFAM" id="SSF57959">
    <property type="entry name" value="Leucine zipper domain"/>
    <property type="match status" value="1"/>
</dbReference>
<dbReference type="GO" id="GO:0000981">
    <property type="term" value="F:DNA-binding transcription factor activity, RNA polymerase II-specific"/>
    <property type="evidence" value="ECO:0007669"/>
    <property type="project" value="TreeGrafter"/>
</dbReference>
<dbReference type="InterPro" id="IPR046347">
    <property type="entry name" value="bZIP_sf"/>
</dbReference>
<dbReference type="Gene3D" id="1.20.5.170">
    <property type="match status" value="1"/>
</dbReference>
<dbReference type="PANTHER" id="PTHR23351">
    <property type="entry name" value="FOS TRANSCRIPTION FACTOR-RELATED"/>
    <property type="match status" value="1"/>
</dbReference>
<dbReference type="InterPro" id="IPR000837">
    <property type="entry name" value="AP-1"/>
</dbReference>
<dbReference type="AlphaFoldDB" id="A0A667HUJ8"/>
<feature type="region of interest" description="Disordered" evidence="1">
    <location>
        <begin position="80"/>
        <end position="162"/>
    </location>
</feature>
<sequence>MFQAFPGDYDSGSRCSSSPSAESQYLSSVDSFGSPPTAAASQECAGLGEMPGSFVPTVTAITTSQDLQWLVQPTLISSMAQSQGQPLASQPPAVDPYDMPGTSYSTPGMSGYGSGGASGSGGPSTSGTASGPGPARPARARPRRPREETETDQLEEEKAELESEIAELQKEKERLEFVLVAHKPGCKIPYEEGPGPGPLAEVRDLPGSASAKEDGFSWLLPPPPPPPLPFQTGQDASPNLTASLFTHSEVQVLGDPFPVVNPSYTSSFVLTCPDVSAFTGAQRPSGSDQPSDPLNSPSLLAL</sequence>
<dbReference type="GO" id="GO:0000978">
    <property type="term" value="F:RNA polymerase II cis-regulatory region sequence-specific DNA binding"/>
    <property type="evidence" value="ECO:0007669"/>
    <property type="project" value="TreeGrafter"/>
</dbReference>
<evidence type="ECO:0000313" key="3">
    <source>
        <dbReference type="Proteomes" id="UP000472241"/>
    </source>
</evidence>
<evidence type="ECO:0000256" key="1">
    <source>
        <dbReference type="SAM" id="MobiDB-lite"/>
    </source>
</evidence>
<name>A0A667HUJ8_LYNCA</name>
<dbReference type="FunFam" id="1.20.5.170:FF:000087">
    <property type="entry name" value="FOS like 1, AP-1 transcription factor subunit"/>
    <property type="match status" value="1"/>
</dbReference>
<proteinExistence type="predicted"/>
<reference evidence="2" key="1">
    <citation type="submission" date="2025-08" db="UniProtKB">
        <authorList>
            <consortium name="Ensembl"/>
        </authorList>
    </citation>
    <scope>IDENTIFICATION</scope>
</reference>
<feature type="compositionally biased region" description="Acidic residues" evidence="1">
    <location>
        <begin position="149"/>
        <end position="162"/>
    </location>
</feature>
<feature type="region of interest" description="Disordered" evidence="1">
    <location>
        <begin position="278"/>
        <end position="302"/>
    </location>
</feature>
<dbReference type="PRINTS" id="PR00042">
    <property type="entry name" value="LEUZIPPRFOS"/>
</dbReference>
<keyword evidence="3" id="KW-1185">Reference proteome</keyword>
<evidence type="ECO:0000313" key="2">
    <source>
        <dbReference type="Ensembl" id="ENSLCNP00005030274.1"/>
    </source>
</evidence>
<dbReference type="Proteomes" id="UP000472241">
    <property type="component" value="Unplaced"/>
</dbReference>
<feature type="compositionally biased region" description="Pro residues" evidence="1">
    <location>
        <begin position="220"/>
        <end position="229"/>
    </location>
</feature>
<organism evidence="2 3">
    <name type="scientific">Lynx canadensis</name>
    <name type="common">Canada lynx</name>
    <name type="synonym">Felis canadensis</name>
    <dbReference type="NCBI Taxonomy" id="61383"/>
    <lineage>
        <taxon>Eukaryota</taxon>
        <taxon>Metazoa</taxon>
        <taxon>Chordata</taxon>
        <taxon>Craniata</taxon>
        <taxon>Vertebrata</taxon>
        <taxon>Euteleostomi</taxon>
        <taxon>Mammalia</taxon>
        <taxon>Eutheria</taxon>
        <taxon>Laurasiatheria</taxon>
        <taxon>Carnivora</taxon>
        <taxon>Feliformia</taxon>
        <taxon>Felidae</taxon>
        <taxon>Felinae</taxon>
        <taxon>Lynx</taxon>
    </lineage>
</organism>
<feature type="region of interest" description="Disordered" evidence="1">
    <location>
        <begin position="1"/>
        <end position="54"/>
    </location>
</feature>
<feature type="compositionally biased region" description="Gly residues" evidence="1">
    <location>
        <begin position="110"/>
        <end position="124"/>
    </location>
</feature>
<gene>
    <name evidence="2" type="primary">FOSB</name>
</gene>
<feature type="compositionally biased region" description="Polar residues" evidence="1">
    <location>
        <begin position="13"/>
        <end position="31"/>
    </location>
</feature>
<dbReference type="GO" id="GO:0005634">
    <property type="term" value="C:nucleus"/>
    <property type="evidence" value="ECO:0007669"/>
    <property type="project" value="TreeGrafter"/>
</dbReference>
<protein>
    <submittedName>
        <fullName evidence="2">FosB proto-onco, AP-1 transcription factor subunit</fullName>
    </submittedName>
</protein>
<accession>A0A667HUJ8</accession>
<reference evidence="2" key="2">
    <citation type="submission" date="2025-09" db="UniProtKB">
        <authorList>
            <consortium name="Ensembl"/>
        </authorList>
    </citation>
    <scope>IDENTIFICATION</scope>
</reference>
<feature type="compositionally biased region" description="Low complexity" evidence="1">
    <location>
        <begin position="100"/>
        <end position="109"/>
    </location>
</feature>